<protein>
    <submittedName>
        <fullName evidence="2">Uncharacterized protein</fullName>
    </submittedName>
</protein>
<keyword evidence="1" id="KW-0732">Signal</keyword>
<dbReference type="EMBL" id="KK914457">
    <property type="protein sequence ID" value="KDP36045.1"/>
    <property type="molecule type" value="Genomic_DNA"/>
</dbReference>
<accession>A0A067KUT6</accession>
<evidence type="ECO:0000313" key="3">
    <source>
        <dbReference type="Proteomes" id="UP000027138"/>
    </source>
</evidence>
<name>A0A067KUT6_JATCU</name>
<proteinExistence type="predicted"/>
<dbReference type="AlphaFoldDB" id="A0A067KUT6"/>
<sequence>MWRKHPRGAHENGGNWLAILTQISSWSLARACWEARSGRAELGFVEGSARVTDRAQKHAWIRTCGTGVLGSMA</sequence>
<feature type="signal peptide" evidence="1">
    <location>
        <begin position="1"/>
        <end position="31"/>
    </location>
</feature>
<reference evidence="2 3" key="1">
    <citation type="journal article" date="2014" name="PLoS ONE">
        <title>Global Analysis of Gene Expression Profiles in Physic Nut (Jatropha curcas L.) Seedlings Exposed to Salt Stress.</title>
        <authorList>
            <person name="Zhang L."/>
            <person name="Zhang C."/>
            <person name="Wu P."/>
            <person name="Chen Y."/>
            <person name="Li M."/>
            <person name="Jiang H."/>
            <person name="Wu G."/>
        </authorList>
    </citation>
    <scope>NUCLEOTIDE SEQUENCE [LARGE SCALE GENOMIC DNA]</scope>
    <source>
        <strain evidence="3">cv. GZQX0401</strain>
        <tissue evidence="2">Young leaves</tissue>
    </source>
</reference>
<evidence type="ECO:0000313" key="2">
    <source>
        <dbReference type="EMBL" id="KDP36045.1"/>
    </source>
</evidence>
<keyword evidence="3" id="KW-1185">Reference proteome</keyword>
<gene>
    <name evidence="2" type="ORF">JCGZ_10011</name>
</gene>
<evidence type="ECO:0000256" key="1">
    <source>
        <dbReference type="SAM" id="SignalP"/>
    </source>
</evidence>
<feature type="chain" id="PRO_5001643236" evidence="1">
    <location>
        <begin position="32"/>
        <end position="73"/>
    </location>
</feature>
<organism evidence="2 3">
    <name type="scientific">Jatropha curcas</name>
    <name type="common">Barbados nut</name>
    <dbReference type="NCBI Taxonomy" id="180498"/>
    <lineage>
        <taxon>Eukaryota</taxon>
        <taxon>Viridiplantae</taxon>
        <taxon>Streptophyta</taxon>
        <taxon>Embryophyta</taxon>
        <taxon>Tracheophyta</taxon>
        <taxon>Spermatophyta</taxon>
        <taxon>Magnoliopsida</taxon>
        <taxon>eudicotyledons</taxon>
        <taxon>Gunneridae</taxon>
        <taxon>Pentapetalae</taxon>
        <taxon>rosids</taxon>
        <taxon>fabids</taxon>
        <taxon>Malpighiales</taxon>
        <taxon>Euphorbiaceae</taxon>
        <taxon>Crotonoideae</taxon>
        <taxon>Jatropheae</taxon>
        <taxon>Jatropha</taxon>
    </lineage>
</organism>
<dbReference type="Proteomes" id="UP000027138">
    <property type="component" value="Unassembled WGS sequence"/>
</dbReference>